<organism evidence="1 2">
    <name type="scientific">Skermanella cutis</name>
    <dbReference type="NCBI Taxonomy" id="2775420"/>
    <lineage>
        <taxon>Bacteria</taxon>
        <taxon>Pseudomonadati</taxon>
        <taxon>Pseudomonadota</taxon>
        <taxon>Alphaproteobacteria</taxon>
        <taxon>Rhodospirillales</taxon>
        <taxon>Azospirillaceae</taxon>
        <taxon>Skermanella</taxon>
    </lineage>
</organism>
<reference evidence="1" key="1">
    <citation type="submission" date="2021-02" db="EMBL/GenBank/DDBJ databases">
        <title>Skermanella TT6 skin isolate.</title>
        <authorList>
            <person name="Lee K."/>
            <person name="Ganzorig M."/>
        </authorList>
    </citation>
    <scope>NUCLEOTIDE SEQUENCE</scope>
    <source>
        <strain evidence="1">TT6</strain>
    </source>
</reference>
<gene>
    <name evidence="1" type="ORF">IGS68_34925</name>
</gene>
<dbReference type="RefSeq" id="WP_201083801.1">
    <property type="nucleotide sequence ID" value="NZ_CP067424.1"/>
</dbReference>
<protein>
    <submittedName>
        <fullName evidence="1">Uncharacterized protein</fullName>
    </submittedName>
</protein>
<keyword evidence="2" id="KW-1185">Reference proteome</keyword>
<keyword evidence="1" id="KW-0614">Plasmid</keyword>
<dbReference type="EMBL" id="CP067424">
    <property type="protein sequence ID" value="QQP93974.1"/>
    <property type="molecule type" value="Genomic_DNA"/>
</dbReference>
<geneLocation type="plasmid" evidence="1 2">
    <name>pTT6-4</name>
</geneLocation>
<dbReference type="Proteomes" id="UP000595197">
    <property type="component" value="Plasmid pTT6-4"/>
</dbReference>
<sequence>MHPTLAARRLDVLRVRLEKDKATVLGGLDQIEELAQWLQGQTEQDLCLALGPVIEALRREIDTLDVRSPGSAGRLKNLAARLDDVSQVIVSQVRALATS</sequence>
<name>A0ABX7BHX2_9PROT</name>
<proteinExistence type="predicted"/>
<evidence type="ECO:0000313" key="2">
    <source>
        <dbReference type="Proteomes" id="UP000595197"/>
    </source>
</evidence>
<accession>A0ABX7BHX2</accession>
<evidence type="ECO:0000313" key="1">
    <source>
        <dbReference type="EMBL" id="QQP93974.1"/>
    </source>
</evidence>